<feature type="domain" description="Exostosin GT47" evidence="6">
    <location>
        <begin position="317"/>
        <end position="653"/>
    </location>
</feature>
<evidence type="ECO:0000256" key="5">
    <source>
        <dbReference type="SAM" id="MobiDB-lite"/>
    </source>
</evidence>
<keyword evidence="4" id="KW-0333">Golgi apparatus</keyword>
<evidence type="ECO:0000256" key="1">
    <source>
        <dbReference type="ARBA" id="ARBA00004323"/>
    </source>
</evidence>
<dbReference type="GO" id="GO:0000139">
    <property type="term" value="C:Golgi membrane"/>
    <property type="evidence" value="ECO:0007669"/>
    <property type="project" value="UniProtKB-SubCell"/>
</dbReference>
<keyword evidence="3" id="KW-0735">Signal-anchor</keyword>
<comment type="subcellular location">
    <subcellularLocation>
        <location evidence="1">Golgi apparatus membrane</location>
        <topology evidence="1">Single-pass type II membrane protein</topology>
    </subcellularLocation>
</comment>
<dbReference type="PANTHER" id="PTHR11062:SF117">
    <property type="entry name" value="XYLOGLUCAN-SPECIFIC GALACTURONOSYLTRANSFERASE 1"/>
    <property type="match status" value="1"/>
</dbReference>
<gene>
    <name evidence="7" type="ORF">R1sor_023444</name>
</gene>
<protein>
    <recommendedName>
        <fullName evidence="6">Exostosin GT47 domain-containing protein</fullName>
    </recommendedName>
</protein>
<dbReference type="InterPro" id="IPR040911">
    <property type="entry name" value="Exostosin_GT47"/>
</dbReference>
<feature type="compositionally biased region" description="Polar residues" evidence="5">
    <location>
        <begin position="187"/>
        <end position="198"/>
    </location>
</feature>
<proteinExistence type="inferred from homology"/>
<name>A0ABD3GMS5_9MARC</name>
<evidence type="ECO:0000313" key="8">
    <source>
        <dbReference type="Proteomes" id="UP001633002"/>
    </source>
</evidence>
<dbReference type="AlphaFoldDB" id="A0ABD3GMS5"/>
<organism evidence="7 8">
    <name type="scientific">Riccia sorocarpa</name>
    <dbReference type="NCBI Taxonomy" id="122646"/>
    <lineage>
        <taxon>Eukaryota</taxon>
        <taxon>Viridiplantae</taxon>
        <taxon>Streptophyta</taxon>
        <taxon>Embryophyta</taxon>
        <taxon>Marchantiophyta</taxon>
        <taxon>Marchantiopsida</taxon>
        <taxon>Marchantiidae</taxon>
        <taxon>Marchantiales</taxon>
        <taxon>Ricciaceae</taxon>
        <taxon>Riccia</taxon>
    </lineage>
</organism>
<keyword evidence="3" id="KW-0812">Transmembrane</keyword>
<dbReference type="PANTHER" id="PTHR11062">
    <property type="entry name" value="EXOSTOSIN HEPARAN SULFATE GLYCOSYLTRANSFERASE -RELATED"/>
    <property type="match status" value="1"/>
</dbReference>
<dbReference type="InterPro" id="IPR004263">
    <property type="entry name" value="Exostosin"/>
</dbReference>
<keyword evidence="8" id="KW-1185">Reference proteome</keyword>
<evidence type="ECO:0000313" key="7">
    <source>
        <dbReference type="EMBL" id="KAL3680488.1"/>
    </source>
</evidence>
<feature type="compositionally biased region" description="Polar residues" evidence="5">
    <location>
        <begin position="116"/>
        <end position="130"/>
    </location>
</feature>
<feature type="region of interest" description="Disordered" evidence="5">
    <location>
        <begin position="153"/>
        <end position="219"/>
    </location>
</feature>
<evidence type="ECO:0000256" key="4">
    <source>
        <dbReference type="ARBA" id="ARBA00023034"/>
    </source>
</evidence>
<sequence>MPLPGLMRIMMYQRMALIPPLYVQCFTCIDNSSVSSTTGAFEFLSLSKLPTKSDIKDLVQNSLSINKEFSSELVFGNAGEKQEGDLRAIENDKNLNAGSAVEKVDGSHFQSERQDPNSNSTQVLIGNSTDPTMHIEPGDSAIMASDSTVPTMPIDPAETPVMPSQSTEDPSVLHSSSTVTAELPAVTSDSNSTASTVPTDPADPPIRHSEDSPILGSNSTATTELPAVTLDSNSSAPSTQIEPVEPPVEEPMFKHEGMTPQEISDAKEVEKLMRKIRDSALPPHQSNRASVIQPKDKPLYMRDGTPQGTMDSELPSCEGRYIYIYDLPSRFNEDLLEQCDALHRWMNLCDYFQNQGMGVVLEKSPKKRKEVLIPDGSWYLTYKYTLELIFHARMKDYECLTTDQSEASLFYIPYYGALDVNHWEFAENATNVLRDVLAWDLVHWLEEQDPWKRSNGLDHVLLLGEISWDFRRQNDDDKWGSRLLELPQLSHVTKLLLERQPWELNDIGVPYPTSFHPNSDNDIVAWQSHCEKSQRRYLVSLAGYPKHELSGSVGEALIKQCLDNRNDCHFLKCEKGVCHRPDTTMDLFLHSHFCMQPPGHNPTRRSVFDSLIGGCIPVLFDTFTAYYQYPWHLPEDANSFSVYIPSEHVRTGKANIVEILKKISGEERAAIRARIINDILPGLVYSKPGSKHPSFRDAFDISIEGLLQRVANLRAEKAADATSNS</sequence>
<feature type="compositionally biased region" description="Polar residues" evidence="5">
    <location>
        <begin position="162"/>
        <end position="180"/>
    </location>
</feature>
<feature type="region of interest" description="Disordered" evidence="5">
    <location>
        <begin position="106"/>
        <end position="130"/>
    </location>
</feature>
<comment type="similarity">
    <text evidence="2">Belongs to the glycosyltransferase 47 family.</text>
</comment>
<evidence type="ECO:0000256" key="3">
    <source>
        <dbReference type="ARBA" id="ARBA00022968"/>
    </source>
</evidence>
<evidence type="ECO:0000259" key="6">
    <source>
        <dbReference type="Pfam" id="PF03016"/>
    </source>
</evidence>
<comment type="caution">
    <text evidence="7">The sequence shown here is derived from an EMBL/GenBank/DDBJ whole genome shotgun (WGS) entry which is preliminary data.</text>
</comment>
<evidence type="ECO:0000256" key="2">
    <source>
        <dbReference type="ARBA" id="ARBA00010271"/>
    </source>
</evidence>
<dbReference type="Pfam" id="PF03016">
    <property type="entry name" value="Exostosin_GT47"/>
    <property type="match status" value="1"/>
</dbReference>
<feature type="compositionally biased region" description="Basic and acidic residues" evidence="5">
    <location>
        <begin position="106"/>
        <end position="115"/>
    </location>
</feature>
<accession>A0ABD3GMS5</accession>
<reference evidence="7 8" key="1">
    <citation type="submission" date="2024-09" db="EMBL/GenBank/DDBJ databases">
        <title>Chromosome-scale assembly of Riccia sorocarpa.</title>
        <authorList>
            <person name="Paukszto L."/>
        </authorList>
    </citation>
    <scope>NUCLEOTIDE SEQUENCE [LARGE SCALE GENOMIC DNA]</scope>
    <source>
        <strain evidence="7">LP-2024</strain>
        <tissue evidence="7">Aerial parts of the thallus</tissue>
    </source>
</reference>
<dbReference type="Proteomes" id="UP001633002">
    <property type="component" value="Unassembled WGS sequence"/>
</dbReference>
<dbReference type="EMBL" id="JBJQOH010000007">
    <property type="protein sequence ID" value="KAL3680488.1"/>
    <property type="molecule type" value="Genomic_DNA"/>
</dbReference>